<keyword evidence="2" id="KW-1185">Reference proteome</keyword>
<proteinExistence type="predicted"/>
<dbReference type="RefSeq" id="WP_131749814.1">
    <property type="nucleotide sequence ID" value="NZ_CAACYI010000001.1"/>
</dbReference>
<protein>
    <submittedName>
        <fullName evidence="1">Uncharacterized protein</fullName>
    </submittedName>
</protein>
<reference evidence="1 2" key="1">
    <citation type="submission" date="2019-02" db="EMBL/GenBank/DDBJ databases">
        <authorList>
            <consortium name="Pathogen Informatics"/>
        </authorList>
    </citation>
    <scope>NUCLEOTIDE SEQUENCE [LARGE SCALE GENOMIC DNA]</scope>
    <source>
        <strain evidence="1 2">3012STDY7089603</strain>
    </source>
</reference>
<sequence length="83" mass="9743">MEQVIDFDLLEKINYKLDLLMDGLEKSETSDWPLYMDTTMAAKYLAVSYDTMARLGRIGAVKHKSVGSKRIYKRDWLDAYMER</sequence>
<organism evidence="1 2">
    <name type="scientific">Urinicoccus massiliensis</name>
    <dbReference type="NCBI Taxonomy" id="1723382"/>
    <lineage>
        <taxon>Bacteria</taxon>
        <taxon>Bacillati</taxon>
        <taxon>Bacillota</taxon>
        <taxon>Tissierellia</taxon>
        <taxon>Tissierellales</taxon>
        <taxon>Peptoniphilaceae</taxon>
        <taxon>Urinicoccus</taxon>
    </lineage>
</organism>
<dbReference type="EMBL" id="CAACYI010000001">
    <property type="protein sequence ID" value="VFB17227.1"/>
    <property type="molecule type" value="Genomic_DNA"/>
</dbReference>
<name>A0A8H2M8S9_9FIRM</name>
<evidence type="ECO:0000313" key="2">
    <source>
        <dbReference type="Proteomes" id="UP000377798"/>
    </source>
</evidence>
<dbReference type="Proteomes" id="UP000377798">
    <property type="component" value="Unassembled WGS sequence"/>
</dbReference>
<accession>A0A8H2M8S9</accession>
<comment type="caution">
    <text evidence="1">The sequence shown here is derived from an EMBL/GenBank/DDBJ whole genome shotgun (WGS) entry which is preliminary data.</text>
</comment>
<evidence type="ECO:0000313" key="1">
    <source>
        <dbReference type="EMBL" id="VFB17227.1"/>
    </source>
</evidence>
<dbReference type="AlphaFoldDB" id="A0A8H2M8S9"/>
<gene>
    <name evidence="1" type="ORF">NCTC13150_01814</name>
</gene>